<dbReference type="SUPFAM" id="SSF53448">
    <property type="entry name" value="Nucleotide-diphospho-sugar transferases"/>
    <property type="match status" value="1"/>
</dbReference>
<gene>
    <name evidence="2" type="ORF">ACFSCT_08080</name>
</gene>
<dbReference type="EC" id="2.4.-.-" evidence="2"/>
<dbReference type="InterPro" id="IPR001173">
    <property type="entry name" value="Glyco_trans_2-like"/>
</dbReference>
<dbReference type="GO" id="GO:0016757">
    <property type="term" value="F:glycosyltransferase activity"/>
    <property type="evidence" value="ECO:0007669"/>
    <property type="project" value="UniProtKB-KW"/>
</dbReference>
<protein>
    <submittedName>
        <fullName evidence="2">Glycosyltransferase family A protein</fullName>
        <ecNumber evidence="2">2.4.-.-</ecNumber>
    </submittedName>
</protein>
<evidence type="ECO:0000313" key="3">
    <source>
        <dbReference type="Proteomes" id="UP001597213"/>
    </source>
</evidence>
<dbReference type="InterPro" id="IPR029044">
    <property type="entry name" value="Nucleotide-diphossugar_trans"/>
</dbReference>
<name>A0ABW4R7H5_9RHOB</name>
<dbReference type="Pfam" id="PF00535">
    <property type="entry name" value="Glycos_transf_2"/>
    <property type="match status" value="1"/>
</dbReference>
<dbReference type="EMBL" id="JBHUEN010000020">
    <property type="protein sequence ID" value="MFD1881670.1"/>
    <property type="molecule type" value="Genomic_DNA"/>
</dbReference>
<keyword evidence="3" id="KW-1185">Reference proteome</keyword>
<sequence length="249" mass="28347">MTPTISAIVTGHRERRLSIPTLRSFGNAIADAQAQGYTVEAILCLDRPDTLTEEIFHRFAPPKARILTMDHGDQGKVRNDAVVAATGQFVAFLDGDDLWQKSWLHRAADFLIASGRDDYVAHPAYNYFFEGQATTFRQIDQDSPDFDIDLLRMRNYWDALSMAPRSIHERFPYAHRDIPNGWALEDWQWNEETIAAGIRHKIVPDTVLFKRRQKESQHSRAAKSKATHRRNGMTSYSAPIFAAFDGPTV</sequence>
<dbReference type="CDD" id="cd00761">
    <property type="entry name" value="Glyco_tranf_GTA_type"/>
    <property type="match status" value="1"/>
</dbReference>
<evidence type="ECO:0000259" key="1">
    <source>
        <dbReference type="Pfam" id="PF00535"/>
    </source>
</evidence>
<dbReference type="Gene3D" id="3.90.550.10">
    <property type="entry name" value="Spore Coat Polysaccharide Biosynthesis Protein SpsA, Chain A"/>
    <property type="match status" value="1"/>
</dbReference>
<evidence type="ECO:0000313" key="2">
    <source>
        <dbReference type="EMBL" id="MFD1881670.1"/>
    </source>
</evidence>
<proteinExistence type="predicted"/>
<keyword evidence="2" id="KW-0808">Transferase</keyword>
<accession>A0ABW4R7H5</accession>
<dbReference type="Proteomes" id="UP001597213">
    <property type="component" value="Unassembled WGS sequence"/>
</dbReference>
<comment type="caution">
    <text evidence="2">The sequence shown here is derived from an EMBL/GenBank/DDBJ whole genome shotgun (WGS) entry which is preliminary data.</text>
</comment>
<organism evidence="2 3">
    <name type="scientific">Paracoccus pacificus</name>
    <dbReference type="NCBI Taxonomy" id="1463598"/>
    <lineage>
        <taxon>Bacteria</taxon>
        <taxon>Pseudomonadati</taxon>
        <taxon>Pseudomonadota</taxon>
        <taxon>Alphaproteobacteria</taxon>
        <taxon>Rhodobacterales</taxon>
        <taxon>Paracoccaceae</taxon>
        <taxon>Paracoccus</taxon>
    </lineage>
</organism>
<keyword evidence="2" id="KW-0328">Glycosyltransferase</keyword>
<feature type="domain" description="Glycosyltransferase 2-like" evidence="1">
    <location>
        <begin position="27"/>
        <end position="134"/>
    </location>
</feature>
<reference evidence="3" key="1">
    <citation type="journal article" date="2019" name="Int. J. Syst. Evol. Microbiol.">
        <title>The Global Catalogue of Microorganisms (GCM) 10K type strain sequencing project: providing services to taxonomists for standard genome sequencing and annotation.</title>
        <authorList>
            <consortium name="The Broad Institute Genomics Platform"/>
            <consortium name="The Broad Institute Genome Sequencing Center for Infectious Disease"/>
            <person name="Wu L."/>
            <person name="Ma J."/>
        </authorList>
    </citation>
    <scope>NUCLEOTIDE SEQUENCE [LARGE SCALE GENOMIC DNA]</scope>
    <source>
        <strain evidence="3">CCUG 56029</strain>
    </source>
</reference>